<comment type="similarity">
    <text evidence="1">Belongs to the CdaR family.</text>
</comment>
<protein>
    <recommendedName>
        <fullName evidence="6">PucR C-terminal helix-turn-helix domain-containing protein</fullName>
    </recommendedName>
</protein>
<organism evidence="4 5">
    <name type="scientific">Arthrobacter mobilis</name>
    <dbReference type="NCBI Taxonomy" id="2724944"/>
    <lineage>
        <taxon>Bacteria</taxon>
        <taxon>Bacillati</taxon>
        <taxon>Actinomycetota</taxon>
        <taxon>Actinomycetes</taxon>
        <taxon>Micrococcales</taxon>
        <taxon>Micrococcaceae</taxon>
        <taxon>Arthrobacter</taxon>
    </lineage>
</organism>
<proteinExistence type="inferred from homology"/>
<dbReference type="Pfam" id="PF13556">
    <property type="entry name" value="HTH_30"/>
    <property type="match status" value="1"/>
</dbReference>
<evidence type="ECO:0000313" key="4">
    <source>
        <dbReference type="EMBL" id="NKX56556.1"/>
    </source>
</evidence>
<dbReference type="AlphaFoldDB" id="A0A7X6K7H8"/>
<gene>
    <name evidence="4" type="ORF">HGG74_18910</name>
</gene>
<dbReference type="PANTHER" id="PTHR33744:SF17">
    <property type="entry name" value="CONSERVED PROTEIN"/>
    <property type="match status" value="1"/>
</dbReference>
<dbReference type="InterPro" id="IPR042070">
    <property type="entry name" value="PucR_C-HTH_sf"/>
</dbReference>
<feature type="domain" description="CdaR GGDEF-like" evidence="3">
    <location>
        <begin position="163"/>
        <end position="261"/>
    </location>
</feature>
<evidence type="ECO:0000256" key="1">
    <source>
        <dbReference type="ARBA" id="ARBA00006754"/>
    </source>
</evidence>
<reference evidence="4 5" key="1">
    <citation type="submission" date="2020-04" db="EMBL/GenBank/DDBJ databases">
        <title>Arthrobacter sp. nov.</title>
        <authorList>
            <person name="Liu S."/>
        </authorList>
    </citation>
    <scope>NUCLEOTIDE SEQUENCE [LARGE SCALE GENOMIC DNA]</scope>
    <source>
        <strain evidence="4 5">E918</strain>
    </source>
</reference>
<dbReference type="Pfam" id="PF17853">
    <property type="entry name" value="GGDEF_2"/>
    <property type="match status" value="1"/>
</dbReference>
<dbReference type="InterPro" id="IPR041522">
    <property type="entry name" value="CdaR_GGDEF"/>
</dbReference>
<name>A0A7X6K7H8_9MICC</name>
<evidence type="ECO:0000313" key="5">
    <source>
        <dbReference type="Proteomes" id="UP000544090"/>
    </source>
</evidence>
<dbReference type="PANTHER" id="PTHR33744">
    <property type="entry name" value="CARBOHYDRATE DIACID REGULATOR"/>
    <property type="match status" value="1"/>
</dbReference>
<evidence type="ECO:0000259" key="2">
    <source>
        <dbReference type="Pfam" id="PF13556"/>
    </source>
</evidence>
<keyword evidence="5" id="KW-1185">Reference proteome</keyword>
<dbReference type="Gene3D" id="1.10.10.2840">
    <property type="entry name" value="PucR C-terminal helix-turn-helix domain"/>
    <property type="match status" value="1"/>
</dbReference>
<dbReference type="Proteomes" id="UP000544090">
    <property type="component" value="Unassembled WGS sequence"/>
</dbReference>
<evidence type="ECO:0008006" key="6">
    <source>
        <dbReference type="Google" id="ProtNLM"/>
    </source>
</evidence>
<dbReference type="RefSeq" id="WP_168488929.1">
    <property type="nucleotide sequence ID" value="NZ_JAAZSQ010000027.1"/>
</dbReference>
<accession>A0A7X6K7H8</accession>
<feature type="domain" description="PucR C-terminal helix-turn-helix" evidence="2">
    <location>
        <begin position="310"/>
        <end position="368"/>
    </location>
</feature>
<dbReference type="InterPro" id="IPR051448">
    <property type="entry name" value="CdaR-like_regulators"/>
</dbReference>
<dbReference type="EMBL" id="JAAZSQ010000027">
    <property type="protein sequence ID" value="NKX56556.1"/>
    <property type="molecule type" value="Genomic_DNA"/>
</dbReference>
<dbReference type="InterPro" id="IPR025736">
    <property type="entry name" value="PucR_C-HTH_dom"/>
</dbReference>
<sequence>MSFEMQDLVDRLYAALGTPVTLTDRQDRMLAYSSQPLDKTDKVRQQSVLGRHSDEATRPVNDFARHVQSTTRLPADPAAGRLERVIVPLRTQGHIAGLLYLIDPDRRVTDEALERFADEFEAVARQIELVRMPRSTSQAAVRSLLSTNADERQIAVEELKGCLGSPADRPSRTVVLAPPGRDHSMPFWSRVFGARSPWSEIDGLYVYLVTEDLDPDGVASRVRFAGGSGAVSGVAIGIGGSSPGLAEAYLSYRTALRALQLAKSGLTGSNVAAWDTMGSWRTLLSLDRSAAEASIDPRVRLLVASEDGTLLRMLRSYLEREKDNDELATEFHMHRTTLYARFRRLQDKYGLSWEHPEDRLATILGLRITLLYAGS</sequence>
<comment type="caution">
    <text evidence="4">The sequence shown here is derived from an EMBL/GenBank/DDBJ whole genome shotgun (WGS) entry which is preliminary data.</text>
</comment>
<evidence type="ECO:0000259" key="3">
    <source>
        <dbReference type="Pfam" id="PF17853"/>
    </source>
</evidence>